<keyword evidence="1" id="KW-0472">Membrane</keyword>
<comment type="caution">
    <text evidence="2">The sequence shown here is derived from an EMBL/GenBank/DDBJ whole genome shotgun (WGS) entry which is preliminary data.</text>
</comment>
<gene>
    <name evidence="2" type="ORF">DWW32_06135</name>
</gene>
<evidence type="ECO:0000256" key="1">
    <source>
        <dbReference type="SAM" id="Phobius"/>
    </source>
</evidence>
<feature type="transmembrane region" description="Helical" evidence="1">
    <location>
        <begin position="36"/>
        <end position="57"/>
    </location>
</feature>
<accession>A0A395W711</accession>
<name>A0A395W711_9FIRM</name>
<proteinExistence type="predicted"/>
<keyword evidence="1" id="KW-1133">Transmembrane helix</keyword>
<dbReference type="AlphaFoldDB" id="A0A395W711"/>
<dbReference type="GeneID" id="66579288"/>
<keyword evidence="1" id="KW-0812">Transmembrane</keyword>
<evidence type="ECO:0000313" key="2">
    <source>
        <dbReference type="EMBL" id="RGU91795.1"/>
    </source>
</evidence>
<sequence>MQQMNKQIKKYTLAFSLFCSIACAIIFHSQMIQVFIAVWIGCLTGLVGYHKIVQMALNIPTDEAAGKKIGTQEYMKRYLMYGLVLVVCQLMELPILAVLVGLMCNKGAILLYALKEKEDFHE</sequence>
<organism evidence="2 3">
    <name type="scientific">Holdemanella biformis</name>
    <dbReference type="NCBI Taxonomy" id="1735"/>
    <lineage>
        <taxon>Bacteria</taxon>
        <taxon>Bacillati</taxon>
        <taxon>Bacillota</taxon>
        <taxon>Erysipelotrichia</taxon>
        <taxon>Erysipelotrichales</taxon>
        <taxon>Erysipelotrichaceae</taxon>
        <taxon>Holdemanella</taxon>
    </lineage>
</organism>
<evidence type="ECO:0008006" key="4">
    <source>
        <dbReference type="Google" id="ProtNLM"/>
    </source>
</evidence>
<feature type="transmembrane region" description="Helical" evidence="1">
    <location>
        <begin position="12"/>
        <end position="30"/>
    </location>
</feature>
<reference evidence="2 3" key="1">
    <citation type="submission" date="2018-08" db="EMBL/GenBank/DDBJ databases">
        <title>A genome reference for cultivated species of the human gut microbiota.</title>
        <authorList>
            <person name="Zou Y."/>
            <person name="Xue W."/>
            <person name="Luo G."/>
        </authorList>
    </citation>
    <scope>NUCLEOTIDE SEQUENCE [LARGE SCALE GENOMIC DNA]</scope>
    <source>
        <strain evidence="2 3">AF15-20</strain>
    </source>
</reference>
<evidence type="ECO:0000313" key="3">
    <source>
        <dbReference type="Proteomes" id="UP000265489"/>
    </source>
</evidence>
<protein>
    <recommendedName>
        <fullName evidence="4">ATP synthase subunit I</fullName>
    </recommendedName>
</protein>
<dbReference type="EMBL" id="QRYQ01000009">
    <property type="protein sequence ID" value="RGU91795.1"/>
    <property type="molecule type" value="Genomic_DNA"/>
</dbReference>
<dbReference type="Proteomes" id="UP000265489">
    <property type="component" value="Unassembled WGS sequence"/>
</dbReference>
<feature type="transmembrane region" description="Helical" evidence="1">
    <location>
        <begin position="78"/>
        <end position="102"/>
    </location>
</feature>
<dbReference type="RefSeq" id="WP_118325127.1">
    <property type="nucleotide sequence ID" value="NZ_QRYH01000006.1"/>
</dbReference>